<dbReference type="Proteomes" id="UP000499080">
    <property type="component" value="Unassembled WGS sequence"/>
</dbReference>
<evidence type="ECO:0000256" key="1">
    <source>
        <dbReference type="SAM" id="MobiDB-lite"/>
    </source>
</evidence>
<comment type="caution">
    <text evidence="2">The sequence shown here is derived from an EMBL/GenBank/DDBJ whole genome shotgun (WGS) entry which is preliminary data.</text>
</comment>
<evidence type="ECO:0000313" key="2">
    <source>
        <dbReference type="EMBL" id="GBM15847.1"/>
    </source>
</evidence>
<dbReference type="AlphaFoldDB" id="A0A4Y2DI68"/>
<organism evidence="2 3">
    <name type="scientific">Araneus ventricosus</name>
    <name type="common">Orbweaver spider</name>
    <name type="synonym">Epeira ventricosa</name>
    <dbReference type="NCBI Taxonomy" id="182803"/>
    <lineage>
        <taxon>Eukaryota</taxon>
        <taxon>Metazoa</taxon>
        <taxon>Ecdysozoa</taxon>
        <taxon>Arthropoda</taxon>
        <taxon>Chelicerata</taxon>
        <taxon>Arachnida</taxon>
        <taxon>Araneae</taxon>
        <taxon>Araneomorphae</taxon>
        <taxon>Entelegynae</taxon>
        <taxon>Araneoidea</taxon>
        <taxon>Araneidae</taxon>
        <taxon>Araneus</taxon>
    </lineage>
</organism>
<gene>
    <name evidence="2" type="ORF">AVEN_260125_1</name>
</gene>
<feature type="region of interest" description="Disordered" evidence="1">
    <location>
        <begin position="1"/>
        <end position="43"/>
    </location>
</feature>
<reference evidence="2 3" key="1">
    <citation type="journal article" date="2019" name="Sci. Rep.">
        <title>Orb-weaving spider Araneus ventricosus genome elucidates the spidroin gene catalogue.</title>
        <authorList>
            <person name="Kono N."/>
            <person name="Nakamura H."/>
            <person name="Ohtoshi R."/>
            <person name="Moran D.A.P."/>
            <person name="Shinohara A."/>
            <person name="Yoshida Y."/>
            <person name="Fujiwara M."/>
            <person name="Mori M."/>
            <person name="Tomita M."/>
            <person name="Arakawa K."/>
        </authorList>
    </citation>
    <scope>NUCLEOTIDE SEQUENCE [LARGE SCALE GENOMIC DNA]</scope>
</reference>
<feature type="compositionally biased region" description="Basic and acidic residues" evidence="1">
    <location>
        <begin position="21"/>
        <end position="30"/>
    </location>
</feature>
<dbReference type="EMBL" id="BGPR01000364">
    <property type="protein sequence ID" value="GBM15847.1"/>
    <property type="molecule type" value="Genomic_DNA"/>
</dbReference>
<feature type="compositionally biased region" description="Low complexity" evidence="1">
    <location>
        <begin position="31"/>
        <end position="43"/>
    </location>
</feature>
<evidence type="ECO:0000313" key="3">
    <source>
        <dbReference type="Proteomes" id="UP000499080"/>
    </source>
</evidence>
<sequence length="136" mass="15150">MKRLKGVLDGLRPGSSGYQSQKDKSEHHTTLDTAPDAPTTTDIDTVQEQLRPEHFKLTKVNPPRFLLTHTYTTVVSVLEFVSVGTSFNVLTGQTQWGHRQLFLVGHPKDKQMGVPLLSHLPHMLRKEGLSGVVKVT</sequence>
<proteinExistence type="predicted"/>
<accession>A0A4Y2DI68</accession>
<keyword evidence="3" id="KW-1185">Reference proteome</keyword>
<protein>
    <submittedName>
        <fullName evidence="2">Uncharacterized protein</fullName>
    </submittedName>
</protein>
<name>A0A4Y2DI68_ARAVE</name>